<keyword evidence="2" id="KW-1185">Reference proteome</keyword>
<reference evidence="1 2" key="1">
    <citation type="submission" date="2024-02" db="EMBL/GenBank/DDBJ databases">
        <title>Deinococcus carri NBRC 110142.</title>
        <authorList>
            <person name="Ichikawa N."/>
            <person name="Katano-Makiyama Y."/>
            <person name="Hidaka K."/>
        </authorList>
    </citation>
    <scope>NUCLEOTIDE SEQUENCE [LARGE SCALE GENOMIC DNA]</scope>
    <source>
        <strain evidence="1 2">NBRC 110142</strain>
    </source>
</reference>
<name>A0ABP9WCR4_9DEIO</name>
<evidence type="ECO:0000313" key="2">
    <source>
        <dbReference type="Proteomes" id="UP001401887"/>
    </source>
</evidence>
<gene>
    <name evidence="1" type="ORF">Dcar01_03695</name>
</gene>
<dbReference type="EMBL" id="BAABRP010000028">
    <property type="protein sequence ID" value="GAA5514931.1"/>
    <property type="molecule type" value="Genomic_DNA"/>
</dbReference>
<accession>A0ABP9WCR4</accession>
<protein>
    <submittedName>
        <fullName evidence="1">Uncharacterized protein</fullName>
    </submittedName>
</protein>
<evidence type="ECO:0000313" key="1">
    <source>
        <dbReference type="EMBL" id="GAA5514931.1"/>
    </source>
</evidence>
<comment type="caution">
    <text evidence="1">The sequence shown here is derived from an EMBL/GenBank/DDBJ whole genome shotgun (WGS) entry which is preliminary data.</text>
</comment>
<proteinExistence type="predicted"/>
<organism evidence="1 2">
    <name type="scientific">Deinococcus carri</name>
    <dbReference type="NCBI Taxonomy" id="1211323"/>
    <lineage>
        <taxon>Bacteria</taxon>
        <taxon>Thermotogati</taxon>
        <taxon>Deinococcota</taxon>
        <taxon>Deinococci</taxon>
        <taxon>Deinococcales</taxon>
        <taxon>Deinococcaceae</taxon>
        <taxon>Deinococcus</taxon>
    </lineage>
</organism>
<dbReference type="Proteomes" id="UP001401887">
    <property type="component" value="Unassembled WGS sequence"/>
</dbReference>
<sequence>MKSNTNHENDLFYFPWRKPNHLIWGDTAPRKRGVPIYVERMPTSSYSAYDMPDGLPLRISGSNLLIALGDLNWEPTEPLRDPDLWTYFAKPNPDRSMVMKLARKHGLLYSCGYEGQDISDPVPHVLRGAFTPELEYYYCEAYMDWKREMRTLYVARSIFFGLREGRSSEAHEAIAQIQDLYLIESIYSDVIKNFETYPINSEDAIQELGKSSRVFDLEEDDLIHILESLIESRLGEASATISRNAISKTFSLRFSPANLKAAIWQQFAGAITTNKNLERCPVCRNIYTRGNLNSGVAPA</sequence>